<feature type="compositionally biased region" description="Basic residues" evidence="1">
    <location>
        <begin position="42"/>
        <end position="58"/>
    </location>
</feature>
<gene>
    <name evidence="3" type="ORF">GN958_ATG06618</name>
</gene>
<feature type="chain" id="PRO_5035922555" evidence="2">
    <location>
        <begin position="24"/>
        <end position="251"/>
    </location>
</feature>
<evidence type="ECO:0000313" key="3">
    <source>
        <dbReference type="EMBL" id="KAF4144297.1"/>
    </source>
</evidence>
<keyword evidence="2" id="KW-0732">Signal</keyword>
<reference evidence="3" key="1">
    <citation type="submission" date="2020-03" db="EMBL/GenBank/DDBJ databases">
        <title>Hybrid Assembly of Korean Phytophthora infestans isolates.</title>
        <authorList>
            <person name="Prokchorchik M."/>
            <person name="Lee Y."/>
            <person name="Seo J."/>
            <person name="Cho J.-H."/>
            <person name="Park Y.-E."/>
            <person name="Jang D.-C."/>
            <person name="Im J.-S."/>
            <person name="Choi J.-G."/>
            <person name="Park H.-J."/>
            <person name="Lee G.-B."/>
            <person name="Lee Y.-G."/>
            <person name="Hong S.-Y."/>
            <person name="Cho K."/>
            <person name="Sohn K.H."/>
        </authorList>
    </citation>
    <scope>NUCLEOTIDE SEQUENCE</scope>
    <source>
        <strain evidence="3">KR_2_A2</strain>
    </source>
</reference>
<feature type="signal peptide" evidence="2">
    <location>
        <begin position="1"/>
        <end position="23"/>
    </location>
</feature>
<feature type="region of interest" description="Disordered" evidence="1">
    <location>
        <begin position="199"/>
        <end position="251"/>
    </location>
</feature>
<proteinExistence type="predicted"/>
<protein>
    <submittedName>
        <fullName evidence="3">Uncharacterized protein</fullName>
    </submittedName>
</protein>
<comment type="caution">
    <text evidence="3">The sequence shown here is derived from an EMBL/GenBank/DDBJ whole genome shotgun (WGS) entry which is preliminary data.</text>
</comment>
<evidence type="ECO:0000313" key="4">
    <source>
        <dbReference type="Proteomes" id="UP000704712"/>
    </source>
</evidence>
<accession>A0A8S9UX23</accession>
<dbReference type="Proteomes" id="UP000704712">
    <property type="component" value="Unassembled WGS sequence"/>
</dbReference>
<feature type="compositionally biased region" description="Polar residues" evidence="1">
    <location>
        <begin position="205"/>
        <end position="218"/>
    </location>
</feature>
<dbReference type="PANTHER" id="PTHR35796:SF3">
    <property type="entry name" value="BHLH DOMAIN-CONTAINING PROTEIN"/>
    <property type="match status" value="1"/>
</dbReference>
<dbReference type="PANTHER" id="PTHR35796">
    <property type="entry name" value="HYPOTHETICAL CYTOSOLIC PROTEIN"/>
    <property type="match status" value="1"/>
</dbReference>
<evidence type="ECO:0000256" key="2">
    <source>
        <dbReference type="SAM" id="SignalP"/>
    </source>
</evidence>
<evidence type="ECO:0000256" key="1">
    <source>
        <dbReference type="SAM" id="MobiDB-lite"/>
    </source>
</evidence>
<name>A0A8S9UX23_PHYIN</name>
<dbReference type="EMBL" id="JAACNO010000881">
    <property type="protein sequence ID" value="KAF4144297.1"/>
    <property type="molecule type" value="Genomic_DNA"/>
</dbReference>
<feature type="compositionally biased region" description="Basic and acidic residues" evidence="1">
    <location>
        <begin position="221"/>
        <end position="251"/>
    </location>
</feature>
<dbReference type="AlphaFoldDB" id="A0A8S9UX23"/>
<organism evidence="3 4">
    <name type="scientific">Phytophthora infestans</name>
    <name type="common">Potato late blight agent</name>
    <name type="synonym">Botrytis infestans</name>
    <dbReference type="NCBI Taxonomy" id="4787"/>
    <lineage>
        <taxon>Eukaryota</taxon>
        <taxon>Sar</taxon>
        <taxon>Stramenopiles</taxon>
        <taxon>Oomycota</taxon>
        <taxon>Peronosporomycetes</taxon>
        <taxon>Peronosporales</taxon>
        <taxon>Peronosporaceae</taxon>
        <taxon>Phytophthora</taxon>
    </lineage>
</organism>
<sequence>MHSKVLAIVGLCVAASILHATDAANRMPPRRQHGSYKDYDHHQHKHDHDHKKHHHHDKKDHSRYYRRRLEDKDAKATDYGRHQGYRRATDSTAATTTRIHGSGYSHSYKNYGGDHDDYYGHGNDYYPDYYSSYGGGNGNGYYPDYYSSYNGGYGNGNGYYPDYYSSYGYPSYGGYGYSSYGYPGYFGYESATASVGATGGEKESATANGQKESATVSTDAADVKSVKKESKTESKASKETKSDATDKSKDK</sequence>
<feature type="region of interest" description="Disordered" evidence="1">
    <location>
        <begin position="24"/>
        <end position="65"/>
    </location>
</feature>